<dbReference type="InterPro" id="IPR001387">
    <property type="entry name" value="Cro/C1-type_HTH"/>
</dbReference>
<comment type="caution">
    <text evidence="3">The sequence shown here is derived from an EMBL/GenBank/DDBJ whole genome shotgun (WGS) entry which is preliminary data.</text>
</comment>
<proteinExistence type="predicted"/>
<dbReference type="CDD" id="cd00093">
    <property type="entry name" value="HTH_XRE"/>
    <property type="match status" value="1"/>
</dbReference>
<dbReference type="PROSITE" id="PS50943">
    <property type="entry name" value="HTH_CROC1"/>
    <property type="match status" value="1"/>
</dbReference>
<protein>
    <submittedName>
        <fullName evidence="3">Transcriptional regulator with XRE-family HTH domain</fullName>
    </submittedName>
</protein>
<gene>
    <name evidence="3" type="ORF">FHR98_002453</name>
</gene>
<dbReference type="Gene3D" id="1.10.260.40">
    <property type="entry name" value="lambda repressor-like DNA-binding domains"/>
    <property type="match status" value="1"/>
</dbReference>
<dbReference type="GO" id="GO:0005829">
    <property type="term" value="C:cytosol"/>
    <property type="evidence" value="ECO:0007669"/>
    <property type="project" value="TreeGrafter"/>
</dbReference>
<dbReference type="SUPFAM" id="SSF47413">
    <property type="entry name" value="lambda repressor-like DNA-binding domains"/>
    <property type="match status" value="1"/>
</dbReference>
<keyword evidence="4" id="KW-1185">Reference proteome</keyword>
<dbReference type="InterPro" id="IPR014710">
    <property type="entry name" value="RmlC-like_jellyroll"/>
</dbReference>
<dbReference type="SUPFAM" id="SSF51182">
    <property type="entry name" value="RmlC-like cupins"/>
    <property type="match status" value="1"/>
</dbReference>
<dbReference type="PANTHER" id="PTHR46797:SF1">
    <property type="entry name" value="METHYLPHOSPHONATE SYNTHASE"/>
    <property type="match status" value="1"/>
</dbReference>
<dbReference type="InterPro" id="IPR011051">
    <property type="entry name" value="RmlC_Cupin_sf"/>
</dbReference>
<evidence type="ECO:0000313" key="4">
    <source>
        <dbReference type="Proteomes" id="UP000581135"/>
    </source>
</evidence>
<keyword evidence="1" id="KW-0238">DNA-binding</keyword>
<feature type="domain" description="HTH cro/C1-type" evidence="2">
    <location>
        <begin position="20"/>
        <end position="74"/>
    </location>
</feature>
<dbReference type="SMART" id="SM00530">
    <property type="entry name" value="HTH_XRE"/>
    <property type="match status" value="1"/>
</dbReference>
<evidence type="ECO:0000256" key="1">
    <source>
        <dbReference type="ARBA" id="ARBA00023125"/>
    </source>
</evidence>
<dbReference type="RefSeq" id="WP_183416974.1">
    <property type="nucleotide sequence ID" value="NZ_JACHXA010000007.1"/>
</dbReference>
<dbReference type="EMBL" id="JACHXA010000007">
    <property type="protein sequence ID" value="MBB3066148.1"/>
    <property type="molecule type" value="Genomic_DNA"/>
</dbReference>
<accession>A0A839SUZ9</accession>
<name>A0A839SUZ9_9PROT</name>
<dbReference type="AlphaFoldDB" id="A0A839SUZ9"/>
<dbReference type="Pfam" id="PF01381">
    <property type="entry name" value="HTH_3"/>
    <property type="match status" value="1"/>
</dbReference>
<dbReference type="Gene3D" id="2.60.120.10">
    <property type="entry name" value="Jelly Rolls"/>
    <property type="match status" value="1"/>
</dbReference>
<organism evidence="3 4">
    <name type="scientific">Limibacillus halophilus</name>
    <dbReference type="NCBI Taxonomy" id="1579333"/>
    <lineage>
        <taxon>Bacteria</taxon>
        <taxon>Pseudomonadati</taxon>
        <taxon>Pseudomonadota</taxon>
        <taxon>Alphaproteobacteria</taxon>
        <taxon>Rhodospirillales</taxon>
        <taxon>Rhodovibrionaceae</taxon>
        <taxon>Limibacillus</taxon>
    </lineage>
</organism>
<evidence type="ECO:0000259" key="2">
    <source>
        <dbReference type="PROSITE" id="PS50943"/>
    </source>
</evidence>
<evidence type="ECO:0000313" key="3">
    <source>
        <dbReference type="EMBL" id="MBB3066148.1"/>
    </source>
</evidence>
<dbReference type="Proteomes" id="UP000581135">
    <property type="component" value="Unassembled WGS sequence"/>
</dbReference>
<dbReference type="InterPro" id="IPR050807">
    <property type="entry name" value="TransReg_Diox_bact_type"/>
</dbReference>
<sequence>MSDPLGDAADSFALNIGKRIRYFRGLRGLSLSELSRQSSIAKGTLSRLESGQGNPTIMTLASLALVLDVTPSDFIQSMPGSSTSDARSLAGPGLQMLFIHRTVSNAVWELYETTIPALKEPIVSKTHRGVEHLLMLDGEAEVGPINGPVWIKSGQHTSFAGDVPHLYWSPKGPSRLYLMMEYPLSESSQDDKP</sequence>
<dbReference type="GO" id="GO:0003700">
    <property type="term" value="F:DNA-binding transcription factor activity"/>
    <property type="evidence" value="ECO:0007669"/>
    <property type="project" value="TreeGrafter"/>
</dbReference>
<reference evidence="3 4" key="1">
    <citation type="submission" date="2020-08" db="EMBL/GenBank/DDBJ databases">
        <title>Genomic Encyclopedia of Type Strains, Phase III (KMG-III): the genomes of soil and plant-associated and newly described type strains.</title>
        <authorList>
            <person name="Whitman W."/>
        </authorList>
    </citation>
    <scope>NUCLEOTIDE SEQUENCE [LARGE SCALE GENOMIC DNA]</scope>
    <source>
        <strain evidence="3 4">CECT 8803</strain>
    </source>
</reference>
<dbReference type="InterPro" id="IPR010982">
    <property type="entry name" value="Lambda_DNA-bd_dom_sf"/>
</dbReference>
<dbReference type="PANTHER" id="PTHR46797">
    <property type="entry name" value="HTH-TYPE TRANSCRIPTIONAL REGULATOR"/>
    <property type="match status" value="1"/>
</dbReference>
<dbReference type="GO" id="GO:0003677">
    <property type="term" value="F:DNA binding"/>
    <property type="evidence" value="ECO:0007669"/>
    <property type="project" value="UniProtKB-KW"/>
</dbReference>